<dbReference type="FunFam" id="3.40.50.720:FF:000261">
    <property type="entry name" value="NADPH-dependent 1-acyldihydroxyacetone phosphate reductase"/>
    <property type="match status" value="1"/>
</dbReference>
<evidence type="ECO:0000256" key="2">
    <source>
        <dbReference type="ARBA" id="ARBA00023002"/>
    </source>
</evidence>
<dbReference type="SUPFAM" id="SSF51735">
    <property type="entry name" value="NAD(P)-binding Rossmann-fold domains"/>
    <property type="match status" value="1"/>
</dbReference>
<dbReference type="InterPro" id="IPR002347">
    <property type="entry name" value="SDR_fam"/>
</dbReference>
<comment type="similarity">
    <text evidence="1 3">Belongs to the short-chain dehydrogenases/reductases (SDR) family.</text>
</comment>
<dbReference type="PANTHER" id="PTHR44169:SF6">
    <property type="entry name" value="NADPH-DEPENDENT 1-ACYLDIHYDROXYACETONE PHOSPHATE REDUCTASE"/>
    <property type="match status" value="1"/>
</dbReference>
<dbReference type="Pfam" id="PF00106">
    <property type="entry name" value="adh_short"/>
    <property type="match status" value="1"/>
</dbReference>
<dbReference type="CDD" id="cd05374">
    <property type="entry name" value="17beta-HSD-like_SDR_c"/>
    <property type="match status" value="1"/>
</dbReference>
<dbReference type="EMBL" id="BRXU01000019">
    <property type="protein sequence ID" value="GLC57541.1"/>
    <property type="molecule type" value="Genomic_DNA"/>
</dbReference>
<dbReference type="PROSITE" id="PS00061">
    <property type="entry name" value="ADH_SHORT"/>
    <property type="match status" value="1"/>
</dbReference>
<dbReference type="PRINTS" id="PR00080">
    <property type="entry name" value="SDRFAMILY"/>
</dbReference>
<organism evidence="5 6">
    <name type="scientific">Pleodorina starrii</name>
    <dbReference type="NCBI Taxonomy" id="330485"/>
    <lineage>
        <taxon>Eukaryota</taxon>
        <taxon>Viridiplantae</taxon>
        <taxon>Chlorophyta</taxon>
        <taxon>core chlorophytes</taxon>
        <taxon>Chlorophyceae</taxon>
        <taxon>CS clade</taxon>
        <taxon>Chlamydomonadales</taxon>
        <taxon>Volvocaceae</taxon>
        <taxon>Pleodorina</taxon>
    </lineage>
</organism>
<dbReference type="GO" id="GO:0016491">
    <property type="term" value="F:oxidoreductase activity"/>
    <property type="evidence" value="ECO:0007669"/>
    <property type="project" value="UniProtKB-KW"/>
</dbReference>
<dbReference type="AlphaFoldDB" id="A0A9W6F6H8"/>
<comment type="caution">
    <text evidence="5">The sequence shown here is derived from an EMBL/GenBank/DDBJ whole genome shotgun (WGS) entry which is preliminary data.</text>
</comment>
<sequence length="298" mass="31758">MAVQQGREDVVLVTGCSDGGIGAELCKAFHAAGCTVYATARRVEAMAGLREAGIRTLSLDVTSDESVKAAVAAVLAEAGRIDILVNNAGIGLVAPLAEVDHKKAKEVFDANYWGTLRMVQAVAPHMAARRSGTIANIGSVVGYMCTPWGAIYSSSKAAVHNMTDALRLELQPFGVKVVLVAPGAVTSNIGANNLERFDDQFSMYAPFAAVIRQRASISQGSNSMPTDQFARGVVQQLLRPRPPRHFLLGGFVPLIQFALWWPMWLRDRVMSKTFKTDVVLPPAPSAAPAGPVGDKKAD</sequence>
<dbReference type="InterPro" id="IPR020904">
    <property type="entry name" value="Sc_DH/Rdtase_CS"/>
</dbReference>
<dbReference type="InterPro" id="IPR036291">
    <property type="entry name" value="NAD(P)-bd_dom_sf"/>
</dbReference>
<evidence type="ECO:0000313" key="5">
    <source>
        <dbReference type="EMBL" id="GLC57541.1"/>
    </source>
</evidence>
<dbReference type="OrthoDB" id="2102561at2759"/>
<keyword evidence="4" id="KW-0812">Transmembrane</keyword>
<evidence type="ECO:0000256" key="4">
    <source>
        <dbReference type="SAM" id="Phobius"/>
    </source>
</evidence>
<reference evidence="5 6" key="1">
    <citation type="journal article" date="2023" name="Commun. Biol.">
        <title>Reorganization of the ancestral sex-determining regions during the evolution of trioecy in Pleodorina starrii.</title>
        <authorList>
            <person name="Takahashi K."/>
            <person name="Suzuki S."/>
            <person name="Kawai-Toyooka H."/>
            <person name="Yamamoto K."/>
            <person name="Hamaji T."/>
            <person name="Ootsuki R."/>
            <person name="Yamaguchi H."/>
            <person name="Kawachi M."/>
            <person name="Higashiyama T."/>
            <person name="Nozaki H."/>
        </authorList>
    </citation>
    <scope>NUCLEOTIDE SEQUENCE [LARGE SCALE GENOMIC DNA]</scope>
    <source>
        <strain evidence="5 6">NIES-4479</strain>
    </source>
</reference>
<evidence type="ECO:0000256" key="1">
    <source>
        <dbReference type="ARBA" id="ARBA00006484"/>
    </source>
</evidence>
<evidence type="ECO:0008006" key="7">
    <source>
        <dbReference type="Google" id="ProtNLM"/>
    </source>
</evidence>
<keyword evidence="4" id="KW-1133">Transmembrane helix</keyword>
<dbReference type="GO" id="GO:0005783">
    <property type="term" value="C:endoplasmic reticulum"/>
    <property type="evidence" value="ECO:0007669"/>
    <property type="project" value="TreeGrafter"/>
</dbReference>
<dbReference type="Proteomes" id="UP001165080">
    <property type="component" value="Unassembled WGS sequence"/>
</dbReference>
<keyword evidence="4" id="KW-0472">Membrane</keyword>
<dbReference type="PRINTS" id="PR00081">
    <property type="entry name" value="GDHRDH"/>
</dbReference>
<evidence type="ECO:0000313" key="6">
    <source>
        <dbReference type="Proteomes" id="UP001165080"/>
    </source>
</evidence>
<keyword evidence="2" id="KW-0560">Oxidoreductase</keyword>
<feature type="transmembrane region" description="Helical" evidence="4">
    <location>
        <begin position="246"/>
        <end position="265"/>
    </location>
</feature>
<accession>A0A9W6F6H8</accession>
<evidence type="ECO:0000256" key="3">
    <source>
        <dbReference type="RuleBase" id="RU000363"/>
    </source>
</evidence>
<dbReference type="PANTHER" id="PTHR44169">
    <property type="entry name" value="NADPH-DEPENDENT 1-ACYLDIHYDROXYACETONE PHOSPHATE REDUCTASE"/>
    <property type="match status" value="1"/>
</dbReference>
<protein>
    <recommendedName>
        <fullName evidence="7">Oxidoreductase</fullName>
    </recommendedName>
</protein>
<proteinExistence type="inferred from homology"/>
<name>A0A9W6F6H8_9CHLO</name>
<gene>
    <name evidence="5" type="primary">PLEST002744</name>
    <name evidence="5" type="ORF">PLESTB_001238400</name>
</gene>
<keyword evidence="6" id="KW-1185">Reference proteome</keyword>
<dbReference type="Gene3D" id="3.40.50.720">
    <property type="entry name" value="NAD(P)-binding Rossmann-like Domain"/>
    <property type="match status" value="1"/>
</dbReference>